<dbReference type="GO" id="GO:0005829">
    <property type="term" value="C:cytosol"/>
    <property type="evidence" value="ECO:0007669"/>
    <property type="project" value="TreeGrafter"/>
</dbReference>
<gene>
    <name evidence="2" type="ORF">METZ01_LOCUS324103</name>
</gene>
<sequence>TLEEKIRIKDTHINVTDTAGLRNNPEAIEKEGIQRTLAAINDADLILAIFDCSHPLDDNDDLICNEVSNKSKLIVINKCDLSKNWSIDDLKKKINSDSLILVSAKEQSGLDNLLEKIYAQVINSERHSESVFISRERHRSHLIEASSSLTKTIKSLEDQLSEEFVAVDLRIAMNHLASILGKVVEDELLDQIFNSFCIGK</sequence>
<organism evidence="2">
    <name type="scientific">marine metagenome</name>
    <dbReference type="NCBI Taxonomy" id="408172"/>
    <lineage>
        <taxon>unclassified sequences</taxon>
        <taxon>metagenomes</taxon>
        <taxon>ecological metagenomes</taxon>
    </lineage>
</organism>
<dbReference type="SUPFAM" id="SSF52540">
    <property type="entry name" value="P-loop containing nucleoside triphosphate hydrolases"/>
    <property type="match status" value="1"/>
</dbReference>
<dbReference type="AlphaFoldDB" id="A0A382PCW7"/>
<feature type="domain" description="MnmE helical" evidence="1">
    <location>
        <begin position="27"/>
        <end position="197"/>
    </location>
</feature>
<dbReference type="GO" id="GO:0030488">
    <property type="term" value="P:tRNA methylation"/>
    <property type="evidence" value="ECO:0007669"/>
    <property type="project" value="TreeGrafter"/>
</dbReference>
<protein>
    <recommendedName>
        <fullName evidence="1">MnmE helical domain-containing protein</fullName>
    </recommendedName>
</protein>
<accession>A0A382PCW7</accession>
<proteinExistence type="predicted"/>
<dbReference type="PANTHER" id="PTHR42714:SF2">
    <property type="entry name" value="TRNA MODIFICATION GTPASE GTPBP3, MITOCHONDRIAL"/>
    <property type="match status" value="1"/>
</dbReference>
<dbReference type="Gene3D" id="1.20.120.430">
    <property type="entry name" value="tRNA modification GTPase MnmE domain 2"/>
    <property type="match status" value="1"/>
</dbReference>
<dbReference type="Pfam" id="PF12631">
    <property type="entry name" value="MnmE_helical"/>
    <property type="match status" value="1"/>
</dbReference>
<dbReference type="GO" id="GO:0005525">
    <property type="term" value="F:GTP binding"/>
    <property type="evidence" value="ECO:0007669"/>
    <property type="project" value="InterPro"/>
</dbReference>
<evidence type="ECO:0000259" key="1">
    <source>
        <dbReference type="Pfam" id="PF12631"/>
    </source>
</evidence>
<dbReference type="InterPro" id="IPR025867">
    <property type="entry name" value="MnmE_helical"/>
</dbReference>
<dbReference type="InterPro" id="IPR027417">
    <property type="entry name" value="P-loop_NTPase"/>
</dbReference>
<name>A0A382PCW7_9ZZZZ</name>
<dbReference type="GO" id="GO:0002098">
    <property type="term" value="P:tRNA wobble uridine modification"/>
    <property type="evidence" value="ECO:0007669"/>
    <property type="project" value="TreeGrafter"/>
</dbReference>
<dbReference type="SUPFAM" id="SSF116878">
    <property type="entry name" value="TrmE connector domain"/>
    <property type="match status" value="1"/>
</dbReference>
<reference evidence="2" key="1">
    <citation type="submission" date="2018-05" db="EMBL/GenBank/DDBJ databases">
        <authorList>
            <person name="Lanie J.A."/>
            <person name="Ng W.-L."/>
            <person name="Kazmierczak K.M."/>
            <person name="Andrzejewski T.M."/>
            <person name="Davidsen T.M."/>
            <person name="Wayne K.J."/>
            <person name="Tettelin H."/>
            <person name="Glass J.I."/>
            <person name="Rusch D."/>
            <person name="Podicherti R."/>
            <person name="Tsui H.-C.T."/>
            <person name="Winkler M.E."/>
        </authorList>
    </citation>
    <scope>NUCLEOTIDE SEQUENCE</scope>
</reference>
<dbReference type="Gene3D" id="3.40.50.300">
    <property type="entry name" value="P-loop containing nucleotide triphosphate hydrolases"/>
    <property type="match status" value="1"/>
</dbReference>
<dbReference type="EMBL" id="UINC01106523">
    <property type="protein sequence ID" value="SVC71249.1"/>
    <property type="molecule type" value="Genomic_DNA"/>
</dbReference>
<feature type="non-terminal residue" evidence="2">
    <location>
        <position position="1"/>
    </location>
</feature>
<evidence type="ECO:0000313" key="2">
    <source>
        <dbReference type="EMBL" id="SVC71249.1"/>
    </source>
</evidence>
<dbReference type="PANTHER" id="PTHR42714">
    <property type="entry name" value="TRNA MODIFICATION GTPASE GTPBP3"/>
    <property type="match status" value="1"/>
</dbReference>
<dbReference type="InterPro" id="IPR027368">
    <property type="entry name" value="MnmE_dom2"/>
</dbReference>